<reference evidence="5 6" key="1">
    <citation type="submission" date="2020-02" db="EMBL/GenBank/DDBJ databases">
        <title>Genome assembly of a novel Clostridium senegalense strain.</title>
        <authorList>
            <person name="Gupta T.B."/>
            <person name="Jauregui R."/>
            <person name="Maclean P."/>
            <person name="Nawarathana A."/>
            <person name="Brightwell G."/>
        </authorList>
    </citation>
    <scope>NUCLEOTIDE SEQUENCE [LARGE SCALE GENOMIC DNA]</scope>
    <source>
        <strain evidence="5 6">AGRFS4</strain>
    </source>
</reference>
<keyword evidence="3" id="KW-0411">Iron-sulfur</keyword>
<dbReference type="PROSITE" id="PS51379">
    <property type="entry name" value="4FE4S_FER_2"/>
    <property type="match status" value="2"/>
</dbReference>
<keyword evidence="1" id="KW-0479">Metal-binding</keyword>
<organism evidence="5 6">
    <name type="scientific">Clostridium senegalense</name>
    <dbReference type="NCBI Taxonomy" id="1465809"/>
    <lineage>
        <taxon>Bacteria</taxon>
        <taxon>Bacillati</taxon>
        <taxon>Bacillota</taxon>
        <taxon>Clostridia</taxon>
        <taxon>Eubacteriales</taxon>
        <taxon>Clostridiaceae</taxon>
        <taxon>Clostridium</taxon>
    </lineage>
</organism>
<dbReference type="Proteomes" id="UP000481872">
    <property type="component" value="Unassembled WGS sequence"/>
</dbReference>
<evidence type="ECO:0000256" key="1">
    <source>
        <dbReference type="ARBA" id="ARBA00022723"/>
    </source>
</evidence>
<protein>
    <submittedName>
        <fullName evidence="5">4Fe-4S dicluster domain-containing protein</fullName>
    </submittedName>
</protein>
<gene>
    <name evidence="5" type="ORF">G3M99_06560</name>
</gene>
<dbReference type="SUPFAM" id="SSF54862">
    <property type="entry name" value="4Fe-4S ferredoxins"/>
    <property type="match status" value="1"/>
</dbReference>
<evidence type="ECO:0000313" key="5">
    <source>
        <dbReference type="EMBL" id="NEU04527.1"/>
    </source>
</evidence>
<dbReference type="InterPro" id="IPR017896">
    <property type="entry name" value="4Fe4S_Fe-S-bd"/>
</dbReference>
<evidence type="ECO:0000259" key="4">
    <source>
        <dbReference type="PROSITE" id="PS51379"/>
    </source>
</evidence>
<dbReference type="EMBL" id="JAAGPU010000009">
    <property type="protein sequence ID" value="NEU04527.1"/>
    <property type="molecule type" value="Genomic_DNA"/>
</dbReference>
<dbReference type="GO" id="GO:0051536">
    <property type="term" value="F:iron-sulfur cluster binding"/>
    <property type="evidence" value="ECO:0007669"/>
    <property type="project" value="UniProtKB-KW"/>
</dbReference>
<proteinExistence type="predicted"/>
<dbReference type="Pfam" id="PF12838">
    <property type="entry name" value="Fer4_7"/>
    <property type="match status" value="1"/>
</dbReference>
<dbReference type="InterPro" id="IPR017900">
    <property type="entry name" value="4Fe4S_Fe_S_CS"/>
</dbReference>
<dbReference type="Gene3D" id="3.30.70.20">
    <property type="match status" value="2"/>
</dbReference>
<feature type="domain" description="4Fe-4S ferredoxin-type" evidence="4">
    <location>
        <begin position="3"/>
        <end position="32"/>
    </location>
</feature>
<evidence type="ECO:0000313" key="6">
    <source>
        <dbReference type="Proteomes" id="UP000481872"/>
    </source>
</evidence>
<dbReference type="GO" id="GO:0046872">
    <property type="term" value="F:metal ion binding"/>
    <property type="evidence" value="ECO:0007669"/>
    <property type="project" value="UniProtKB-KW"/>
</dbReference>
<sequence length="59" mass="6484">MEGKIQIEDKKCVLCGKCAAVCNVNAITREGKRMIYDEEKCVSCGRCVKACGFLAISYC</sequence>
<dbReference type="PROSITE" id="PS00198">
    <property type="entry name" value="4FE4S_FER_1"/>
    <property type="match status" value="1"/>
</dbReference>
<dbReference type="AlphaFoldDB" id="A0A6M0H1Y0"/>
<feature type="domain" description="4Fe-4S ferredoxin-type" evidence="4">
    <location>
        <begin position="33"/>
        <end position="59"/>
    </location>
</feature>
<accession>A0A6M0H1Y0</accession>
<evidence type="ECO:0000256" key="2">
    <source>
        <dbReference type="ARBA" id="ARBA00023004"/>
    </source>
</evidence>
<keyword evidence="6" id="KW-1185">Reference proteome</keyword>
<keyword evidence="2" id="KW-0408">Iron</keyword>
<comment type="caution">
    <text evidence="5">The sequence shown here is derived from an EMBL/GenBank/DDBJ whole genome shotgun (WGS) entry which is preliminary data.</text>
</comment>
<name>A0A6M0H1Y0_9CLOT</name>
<dbReference type="RefSeq" id="WP_061996126.1">
    <property type="nucleotide sequence ID" value="NZ_JAAGPU010000009.1"/>
</dbReference>
<evidence type="ECO:0000256" key="3">
    <source>
        <dbReference type="ARBA" id="ARBA00023014"/>
    </source>
</evidence>